<evidence type="ECO:0000313" key="2">
    <source>
        <dbReference type="EMBL" id="SFF90384.1"/>
    </source>
</evidence>
<sequence>MPSLVESVSPAEAAPGAAVAILAAVTVGIGYYRPSPLAAVALVLLSVVLVARGLRPFGGTVAYHLLQAAAFVAFGLTVVATGNVTAVAAAAVVVGGVGVLHYGWRGARNGLLASVSE</sequence>
<keyword evidence="1" id="KW-0812">Transmembrane</keyword>
<proteinExistence type="predicted"/>
<keyword evidence="3" id="KW-1185">Reference proteome</keyword>
<dbReference type="Proteomes" id="UP000198876">
    <property type="component" value="Unassembled WGS sequence"/>
</dbReference>
<name>A0A1I2MFW9_9EURY</name>
<feature type="transmembrane region" description="Helical" evidence="1">
    <location>
        <begin position="37"/>
        <end position="54"/>
    </location>
</feature>
<evidence type="ECO:0000256" key="1">
    <source>
        <dbReference type="SAM" id="Phobius"/>
    </source>
</evidence>
<dbReference type="RefSeq" id="WP_092888511.1">
    <property type="nucleotide sequence ID" value="NZ_FOOQ01000001.1"/>
</dbReference>
<organism evidence="2 3">
    <name type="scientific">Halopelagius inordinatus</name>
    <dbReference type="NCBI Taxonomy" id="553467"/>
    <lineage>
        <taxon>Archaea</taxon>
        <taxon>Methanobacteriati</taxon>
        <taxon>Methanobacteriota</taxon>
        <taxon>Stenosarchaea group</taxon>
        <taxon>Halobacteria</taxon>
        <taxon>Halobacteriales</taxon>
        <taxon>Haloferacaceae</taxon>
    </lineage>
</organism>
<reference evidence="3" key="1">
    <citation type="submission" date="2016-10" db="EMBL/GenBank/DDBJ databases">
        <authorList>
            <person name="Varghese N."/>
            <person name="Submissions S."/>
        </authorList>
    </citation>
    <scope>NUCLEOTIDE SEQUENCE [LARGE SCALE GENOMIC DNA]</scope>
    <source>
        <strain evidence="3">CGMCC 1.7739</strain>
    </source>
</reference>
<accession>A0A1I2MFW9</accession>
<feature type="transmembrane region" description="Helical" evidence="1">
    <location>
        <begin position="61"/>
        <end position="80"/>
    </location>
</feature>
<dbReference type="AlphaFoldDB" id="A0A1I2MFW9"/>
<evidence type="ECO:0008006" key="4">
    <source>
        <dbReference type="Google" id="ProtNLM"/>
    </source>
</evidence>
<feature type="transmembrane region" description="Helical" evidence="1">
    <location>
        <begin position="12"/>
        <end position="31"/>
    </location>
</feature>
<keyword evidence="1" id="KW-0472">Membrane</keyword>
<protein>
    <recommendedName>
        <fullName evidence="4">SPW repeat-containing protein</fullName>
    </recommendedName>
</protein>
<gene>
    <name evidence="2" type="ORF">SAMN04488063_0730</name>
</gene>
<keyword evidence="1" id="KW-1133">Transmembrane helix</keyword>
<evidence type="ECO:0000313" key="3">
    <source>
        <dbReference type="Proteomes" id="UP000198876"/>
    </source>
</evidence>
<dbReference type="EMBL" id="FOOQ01000001">
    <property type="protein sequence ID" value="SFF90384.1"/>
    <property type="molecule type" value="Genomic_DNA"/>
</dbReference>